<dbReference type="SUPFAM" id="SSF50969">
    <property type="entry name" value="YVTN repeat-like/Quinoprotein amine dehydrogenase"/>
    <property type="match status" value="1"/>
</dbReference>
<dbReference type="Proteomes" id="UP000029868">
    <property type="component" value="Unassembled WGS sequence"/>
</dbReference>
<sequence length="693" mass="76518">MLYLKKVQGCILACLILFHGSVSADPFESCPSKAFLMQQTVAQLYGVNLVTGDYSLLSGDLGTDNKINAVGFNFHDNYIYGWGYQWGTLVRIGSDYQATPITLEDNPGVNFYVGDVALNENSYYFYKKGANYGLYKASLDQESNNYLKVVNIIDGQSLSLSIFDFAFHPSNNFLYTVDKNGQLYQINADDGSATALGDVGEQGTFGAVYFDVDGHLYISRNSDGYVFIIDLDDASPTALLFAHGPSASQNDGARCAMAPIVDESIPATTDYGDAPDSYGTTLFSNGARHGISNIYLGSTITTEHNANVYPKTDEDDGVTFLTPLLAGSDSLIQVEATGAGYLSIWGDWNRDGEFSSEEKLVSDQYIDNTTEVILVNTPITALNGFTWTRARFTSVAPVQTSGGVADGEVEDYRVLVTNAGNSQIQDTPYYIAFEDSWPEQGDYDMNDVVIFQQSSLLLTDSFEVKQIEFQGELKASGASYRNGFAIQLDNILPDNVDSNLVRFEINGVLQETNVIEEDTQYLVIKITDDLRSHIQLTQNCLYYRTESNCGNSSLMTFSVTVPFITPISLALFPEAPYNPFIFARTASYHGDLFYHPGRGLEIHLKNKAPTSKADQSIFGMAEDTTSQNLTYQNDNGLPWALAINPGSTEEWKHPLEMVDILQAYPKFQTFVESNGNNETTWFSQSNSINSKLY</sequence>
<evidence type="ECO:0000259" key="2">
    <source>
        <dbReference type="Pfam" id="PF16130"/>
    </source>
</evidence>
<dbReference type="InterPro" id="IPR011042">
    <property type="entry name" value="6-blade_b-propeller_TolB-like"/>
</dbReference>
<proteinExistence type="predicted"/>
<dbReference type="InterPro" id="IPR031025">
    <property type="entry name" value="LruC_dom"/>
</dbReference>
<protein>
    <submittedName>
        <fullName evidence="5">Uncharacterized protein</fullName>
    </submittedName>
</protein>
<dbReference type="NCBIfam" id="TIGR04456">
    <property type="entry name" value="LruC_dom"/>
    <property type="match status" value="1"/>
</dbReference>
<dbReference type="Pfam" id="PF21959">
    <property type="entry name" value="DUF6923"/>
    <property type="match status" value="1"/>
</dbReference>
<keyword evidence="1" id="KW-0732">Signal</keyword>
<dbReference type="PATRIC" id="fig|28229.3.peg.4788"/>
<organism evidence="5 6">
    <name type="scientific">Colwellia psychrerythraea</name>
    <name type="common">Vibrio psychroerythus</name>
    <dbReference type="NCBI Taxonomy" id="28229"/>
    <lineage>
        <taxon>Bacteria</taxon>
        <taxon>Pseudomonadati</taxon>
        <taxon>Pseudomonadota</taxon>
        <taxon>Gammaproteobacteria</taxon>
        <taxon>Alteromonadales</taxon>
        <taxon>Colwelliaceae</taxon>
        <taxon>Colwellia</taxon>
    </lineage>
</organism>
<dbReference type="InterPro" id="IPR011044">
    <property type="entry name" value="Quino_amine_DH_bsu"/>
</dbReference>
<evidence type="ECO:0000313" key="5">
    <source>
        <dbReference type="EMBL" id="KGJ86563.1"/>
    </source>
</evidence>
<comment type="caution">
    <text evidence="5">The sequence shown here is derived from an EMBL/GenBank/DDBJ whole genome shotgun (WGS) entry which is preliminary data.</text>
</comment>
<gene>
    <name evidence="5" type="ORF">GAB14E_0836</name>
</gene>
<evidence type="ECO:0000313" key="6">
    <source>
        <dbReference type="Proteomes" id="UP000029868"/>
    </source>
</evidence>
<feature type="domain" description="GEVED" evidence="3">
    <location>
        <begin position="341"/>
        <end position="414"/>
    </location>
</feature>
<feature type="domain" description="DUF4842" evidence="2">
    <location>
        <begin position="463"/>
        <end position="682"/>
    </location>
</feature>
<evidence type="ECO:0000259" key="4">
    <source>
        <dbReference type="Pfam" id="PF21959"/>
    </source>
</evidence>
<dbReference type="Pfam" id="PF16130">
    <property type="entry name" value="DUF4842"/>
    <property type="match status" value="1"/>
</dbReference>
<dbReference type="Gene3D" id="2.120.10.30">
    <property type="entry name" value="TolB, C-terminal domain"/>
    <property type="match status" value="1"/>
</dbReference>
<name>A0A099KAE0_COLPS</name>
<feature type="chain" id="PRO_5001948701" evidence="1">
    <location>
        <begin position="25"/>
        <end position="693"/>
    </location>
</feature>
<feature type="domain" description="DUF6923" evidence="4">
    <location>
        <begin position="38"/>
        <end position="256"/>
    </location>
</feature>
<dbReference type="InterPro" id="IPR032295">
    <property type="entry name" value="DUF4842"/>
</dbReference>
<accession>A0A099KAE0</accession>
<dbReference type="Pfam" id="PF20009">
    <property type="entry name" value="GEVED"/>
    <property type="match status" value="1"/>
</dbReference>
<dbReference type="RefSeq" id="WP_033084671.1">
    <property type="nucleotide sequence ID" value="NZ_JQEC01000075.1"/>
</dbReference>
<dbReference type="EMBL" id="JQEC01000075">
    <property type="protein sequence ID" value="KGJ86563.1"/>
    <property type="molecule type" value="Genomic_DNA"/>
</dbReference>
<evidence type="ECO:0000259" key="3">
    <source>
        <dbReference type="Pfam" id="PF20009"/>
    </source>
</evidence>
<evidence type="ECO:0000256" key="1">
    <source>
        <dbReference type="SAM" id="SignalP"/>
    </source>
</evidence>
<feature type="signal peptide" evidence="1">
    <location>
        <begin position="1"/>
        <end position="24"/>
    </location>
</feature>
<dbReference type="InterPro" id="IPR045474">
    <property type="entry name" value="GEVED"/>
</dbReference>
<dbReference type="AlphaFoldDB" id="A0A099KAE0"/>
<dbReference type="InterPro" id="IPR054215">
    <property type="entry name" value="DUF6923"/>
</dbReference>
<reference evidence="5 6" key="1">
    <citation type="submission" date="2014-08" db="EMBL/GenBank/DDBJ databases">
        <title>Genomic and Phenotypic Diversity of Colwellia psychrerythraea strains from Disparate Marine Basins.</title>
        <authorList>
            <person name="Techtmann S.M."/>
            <person name="Stelling S.C."/>
            <person name="Utturkar S.M."/>
            <person name="Alshibli N."/>
            <person name="Harris A."/>
            <person name="Brown S.D."/>
            <person name="Hazen T.C."/>
        </authorList>
    </citation>
    <scope>NUCLEOTIDE SEQUENCE [LARGE SCALE GENOMIC DNA]</scope>
    <source>
        <strain evidence="5 6">GAB14E</strain>
    </source>
</reference>